<gene>
    <name evidence="4" type="ORF">Phou_083300</name>
</gene>
<keyword evidence="5" id="KW-1185">Reference proteome</keyword>
<keyword evidence="2 4" id="KW-0808">Transferase</keyword>
<evidence type="ECO:0000259" key="3">
    <source>
        <dbReference type="Pfam" id="PF13649"/>
    </source>
</evidence>
<comment type="caution">
    <text evidence="4">The sequence shown here is derived from an EMBL/GenBank/DDBJ whole genome shotgun (WGS) entry which is preliminary data.</text>
</comment>
<dbReference type="GO" id="GO:0008168">
    <property type="term" value="F:methyltransferase activity"/>
    <property type="evidence" value="ECO:0007669"/>
    <property type="project" value="UniProtKB-KW"/>
</dbReference>
<dbReference type="Proteomes" id="UP000482800">
    <property type="component" value="Unassembled WGS sequence"/>
</dbReference>
<dbReference type="AlphaFoldDB" id="A0A6V8KL42"/>
<dbReference type="InterPro" id="IPR051052">
    <property type="entry name" value="Diverse_substrate_MTase"/>
</dbReference>
<dbReference type="RefSeq" id="WP_173067554.1">
    <property type="nucleotide sequence ID" value="NZ_BAABGO010000013.1"/>
</dbReference>
<protein>
    <submittedName>
        <fullName evidence="4">Methyltransferase</fullName>
    </submittedName>
</protein>
<organism evidence="4 5">
    <name type="scientific">Phytohabitans houttuyneae</name>
    <dbReference type="NCBI Taxonomy" id="1076126"/>
    <lineage>
        <taxon>Bacteria</taxon>
        <taxon>Bacillati</taxon>
        <taxon>Actinomycetota</taxon>
        <taxon>Actinomycetes</taxon>
        <taxon>Micromonosporales</taxon>
        <taxon>Micromonosporaceae</taxon>
    </lineage>
</organism>
<evidence type="ECO:0000256" key="2">
    <source>
        <dbReference type="ARBA" id="ARBA00022679"/>
    </source>
</evidence>
<accession>A0A6V8KL42</accession>
<name>A0A6V8KL42_9ACTN</name>
<dbReference type="InterPro" id="IPR029063">
    <property type="entry name" value="SAM-dependent_MTases_sf"/>
</dbReference>
<keyword evidence="1 4" id="KW-0489">Methyltransferase</keyword>
<reference evidence="4 5" key="1">
    <citation type="submission" date="2020-03" db="EMBL/GenBank/DDBJ databases">
        <title>Whole genome shotgun sequence of Phytohabitans houttuyneae NBRC 108639.</title>
        <authorList>
            <person name="Komaki H."/>
            <person name="Tamura T."/>
        </authorList>
    </citation>
    <scope>NUCLEOTIDE SEQUENCE [LARGE SCALE GENOMIC DNA]</scope>
    <source>
        <strain evidence="4 5">NBRC 108639</strain>
    </source>
</reference>
<evidence type="ECO:0000256" key="1">
    <source>
        <dbReference type="ARBA" id="ARBA00022603"/>
    </source>
</evidence>
<dbReference type="EMBL" id="BLPF01000003">
    <property type="protein sequence ID" value="GFJ84150.1"/>
    <property type="molecule type" value="Genomic_DNA"/>
</dbReference>
<sequence>MNEALYTGAARYYAAGRLPYPAELPEVLRAGLGLDGRGRLLDVGCGPGTLTRELAPLFAGAVGVDADPDMIAEARRSPVDGLEWRHLRAEELPAGLGTFRVATFAQSFHWMDRPLVARRVRGMLEPGGAWVHVDGITHRGDDGTDPLPHPEPPHEAIDALVRRYLGPVRRAGTALLPQGTPAGEAEIMRAAGYTGPERLPAGGGTVYERSADQVVAQAFSLSWSAPHLFGARVGEFERDLRDLLRDASPSGRFAQRSRETVLLVWRPSEGPL</sequence>
<feature type="domain" description="Methyltransferase" evidence="3">
    <location>
        <begin position="41"/>
        <end position="128"/>
    </location>
</feature>
<dbReference type="CDD" id="cd02440">
    <property type="entry name" value="AdoMet_MTases"/>
    <property type="match status" value="1"/>
</dbReference>
<dbReference type="Gene3D" id="3.40.50.150">
    <property type="entry name" value="Vaccinia Virus protein VP39"/>
    <property type="match status" value="1"/>
</dbReference>
<dbReference type="PANTHER" id="PTHR44942:SF4">
    <property type="entry name" value="METHYLTRANSFERASE TYPE 11 DOMAIN-CONTAINING PROTEIN"/>
    <property type="match status" value="1"/>
</dbReference>
<dbReference type="GO" id="GO:0032259">
    <property type="term" value="P:methylation"/>
    <property type="evidence" value="ECO:0007669"/>
    <property type="project" value="UniProtKB-KW"/>
</dbReference>
<evidence type="ECO:0000313" key="4">
    <source>
        <dbReference type="EMBL" id="GFJ84150.1"/>
    </source>
</evidence>
<reference evidence="4 5" key="2">
    <citation type="submission" date="2020-03" db="EMBL/GenBank/DDBJ databases">
        <authorList>
            <person name="Ichikawa N."/>
            <person name="Kimura A."/>
            <person name="Kitahashi Y."/>
            <person name="Uohara A."/>
        </authorList>
    </citation>
    <scope>NUCLEOTIDE SEQUENCE [LARGE SCALE GENOMIC DNA]</scope>
    <source>
        <strain evidence="4 5">NBRC 108639</strain>
    </source>
</reference>
<dbReference type="SUPFAM" id="SSF53335">
    <property type="entry name" value="S-adenosyl-L-methionine-dependent methyltransferases"/>
    <property type="match status" value="1"/>
</dbReference>
<dbReference type="InterPro" id="IPR041698">
    <property type="entry name" value="Methyltransf_25"/>
</dbReference>
<evidence type="ECO:0000313" key="5">
    <source>
        <dbReference type="Proteomes" id="UP000482800"/>
    </source>
</evidence>
<proteinExistence type="predicted"/>
<dbReference type="PANTHER" id="PTHR44942">
    <property type="entry name" value="METHYLTRANSF_11 DOMAIN-CONTAINING PROTEIN"/>
    <property type="match status" value="1"/>
</dbReference>
<dbReference type="Pfam" id="PF13649">
    <property type="entry name" value="Methyltransf_25"/>
    <property type="match status" value="1"/>
</dbReference>